<accession>A0A1R3JUC4</accession>
<dbReference type="Proteomes" id="UP000188268">
    <property type="component" value="Unassembled WGS sequence"/>
</dbReference>
<evidence type="ECO:0000313" key="1">
    <source>
        <dbReference type="EMBL" id="OMO98351.1"/>
    </source>
</evidence>
<name>A0A1R3JUC4_COCAP</name>
<gene>
    <name evidence="1" type="ORF">CCACVL1_04241</name>
</gene>
<keyword evidence="2" id="KW-1185">Reference proteome</keyword>
<reference evidence="1 2" key="1">
    <citation type="submission" date="2013-09" db="EMBL/GenBank/DDBJ databases">
        <title>Corchorus capsularis genome sequencing.</title>
        <authorList>
            <person name="Alam M."/>
            <person name="Haque M.S."/>
            <person name="Islam M.S."/>
            <person name="Emdad E.M."/>
            <person name="Islam M.M."/>
            <person name="Ahmed B."/>
            <person name="Halim A."/>
            <person name="Hossen Q.M.M."/>
            <person name="Hossain M.Z."/>
            <person name="Ahmed R."/>
            <person name="Khan M.M."/>
            <person name="Islam R."/>
            <person name="Rashid M.M."/>
            <person name="Khan S.A."/>
            <person name="Rahman M.S."/>
            <person name="Alam M."/>
        </authorList>
    </citation>
    <scope>NUCLEOTIDE SEQUENCE [LARGE SCALE GENOMIC DNA]</scope>
    <source>
        <strain evidence="2">cv. CVL-1</strain>
        <tissue evidence="1">Whole seedling</tissue>
    </source>
</reference>
<sequence length="68" mass="7699">MLENCNFLSTRLIEQFVIGSNSSLQNKVRSNSSRASSLVFSRRAELELNYSAWLEPITHLVTLIADKV</sequence>
<proteinExistence type="predicted"/>
<evidence type="ECO:0000313" key="2">
    <source>
        <dbReference type="Proteomes" id="UP000188268"/>
    </source>
</evidence>
<organism evidence="1 2">
    <name type="scientific">Corchorus capsularis</name>
    <name type="common">Jute</name>
    <dbReference type="NCBI Taxonomy" id="210143"/>
    <lineage>
        <taxon>Eukaryota</taxon>
        <taxon>Viridiplantae</taxon>
        <taxon>Streptophyta</taxon>
        <taxon>Embryophyta</taxon>
        <taxon>Tracheophyta</taxon>
        <taxon>Spermatophyta</taxon>
        <taxon>Magnoliopsida</taxon>
        <taxon>eudicotyledons</taxon>
        <taxon>Gunneridae</taxon>
        <taxon>Pentapetalae</taxon>
        <taxon>rosids</taxon>
        <taxon>malvids</taxon>
        <taxon>Malvales</taxon>
        <taxon>Malvaceae</taxon>
        <taxon>Grewioideae</taxon>
        <taxon>Apeibeae</taxon>
        <taxon>Corchorus</taxon>
    </lineage>
</organism>
<protein>
    <submittedName>
        <fullName evidence="1">Uncharacterized protein</fullName>
    </submittedName>
</protein>
<dbReference type="AlphaFoldDB" id="A0A1R3JUC4"/>
<dbReference type="Gramene" id="OMO98351">
    <property type="protein sequence ID" value="OMO98351"/>
    <property type="gene ID" value="CCACVL1_04241"/>
</dbReference>
<comment type="caution">
    <text evidence="1">The sequence shown here is derived from an EMBL/GenBank/DDBJ whole genome shotgun (WGS) entry which is preliminary data.</text>
</comment>
<dbReference type="EMBL" id="AWWV01007099">
    <property type="protein sequence ID" value="OMO98351.1"/>
    <property type="molecule type" value="Genomic_DNA"/>
</dbReference>